<protein>
    <submittedName>
        <fullName evidence="1">Uncharacterized protein</fullName>
    </submittedName>
</protein>
<name>A0A0G3AZS4_ENTCL</name>
<reference evidence="2" key="2">
    <citation type="submission" date="2021-11" db="EMBL/GenBank/DDBJ databases">
        <title>WGS analysis for carbapenemase-producing Enterobacterales outbreak in a University Hospital, Japan.</title>
        <authorList>
            <person name="Tukada M."/>
            <person name="Miyazaki T."/>
            <person name="Aoki K."/>
            <person name="Yoshizawa S."/>
            <person name="Ishii Y."/>
            <person name="Tateda K."/>
        </authorList>
    </citation>
    <scope>NUCLEOTIDE SEQUENCE</scope>
    <source>
        <strain evidence="2">TUM16652</strain>
    </source>
</reference>
<sequence length="43" mass="5024">MDEQDILRVINGREIDASDLLEEAMPNAARRFYRLTNSMNKLL</sequence>
<gene>
    <name evidence="2" type="ORF">TUM16652_47370</name>
</gene>
<geneLocation type="plasmid" evidence="1">
    <name>pMRVIM0813</name>
</geneLocation>
<dbReference type="AlphaFoldDB" id="A0A0G3AZS4"/>
<dbReference type="RefSeq" id="WP_001371936.1">
    <property type="nucleotide sequence ID" value="NZ_CP162482.1"/>
</dbReference>
<dbReference type="EMBL" id="KP975077">
    <property type="protein sequence ID" value="AKJ19451.1"/>
    <property type="molecule type" value="Genomic_DNA"/>
</dbReference>
<evidence type="ECO:0000313" key="1">
    <source>
        <dbReference type="EMBL" id="AKJ19451.1"/>
    </source>
</evidence>
<keyword evidence="1" id="KW-0614">Plasmid</keyword>
<proteinExistence type="predicted"/>
<reference evidence="1" key="1">
    <citation type="submission" date="2015-03" db="EMBL/GenBank/DDBJ databases">
        <title>Allelic Variants of blaVIM Reside on Diverse Mobile Genetic Elements in Gram-negative Clinical Isolates from the USA.</title>
        <authorList>
            <person name="McGann P."/>
            <person name="Snesrud E."/>
            <person name="Ong A.C."/>
            <person name="Clifford R."/>
            <person name="Kwak Y.I."/>
            <person name="Steele E.D."/>
            <person name="Rabinowitz R."/>
            <person name="Waterman P.E."/>
            <person name="Lesho E."/>
        </authorList>
    </citation>
    <scope>NUCLEOTIDE SEQUENCE</scope>
    <source>
        <strain evidence="1">MRSN17626</strain>
        <plasmid evidence="1">pMRVIM0813</plasmid>
    </source>
</reference>
<dbReference type="EMBL" id="BQFY01000068">
    <property type="protein sequence ID" value="GJJ86037.1"/>
    <property type="molecule type" value="Genomic_DNA"/>
</dbReference>
<accession>A0A0G3AZS4</accession>
<organism evidence="1">
    <name type="scientific">Enterobacter cloacae</name>
    <dbReference type="NCBI Taxonomy" id="550"/>
    <lineage>
        <taxon>Bacteria</taxon>
        <taxon>Pseudomonadati</taxon>
        <taxon>Pseudomonadota</taxon>
        <taxon>Gammaproteobacteria</taxon>
        <taxon>Enterobacterales</taxon>
        <taxon>Enterobacteriaceae</taxon>
        <taxon>Enterobacter</taxon>
        <taxon>Enterobacter cloacae complex</taxon>
    </lineage>
</organism>
<evidence type="ECO:0000313" key="2">
    <source>
        <dbReference type="EMBL" id="GJJ86037.1"/>
    </source>
</evidence>
<dbReference type="Proteomes" id="UP001050241">
    <property type="component" value="Unassembled WGS sequence"/>
</dbReference>